<feature type="domain" description="PAC" evidence="9">
    <location>
        <begin position="95"/>
        <end position="146"/>
    </location>
</feature>
<feature type="domain" description="PAS" evidence="8">
    <location>
        <begin position="147"/>
        <end position="200"/>
    </location>
</feature>
<dbReference type="InterPro" id="IPR000700">
    <property type="entry name" value="PAS-assoc_C"/>
</dbReference>
<dbReference type="InterPro" id="IPR003661">
    <property type="entry name" value="HisK_dim/P_dom"/>
</dbReference>
<feature type="non-terminal residue" evidence="10">
    <location>
        <position position="787"/>
    </location>
</feature>
<dbReference type="InterPro" id="IPR036890">
    <property type="entry name" value="HATPase_C_sf"/>
</dbReference>
<reference evidence="10" key="1">
    <citation type="submission" date="2023-06" db="EMBL/GenBank/DDBJ databases">
        <title>Uncultivated large filamentous bacteria from sulfidic sediments reveal new species and different genomic features in energy metabolism and defense.</title>
        <authorList>
            <person name="Fonseca A."/>
        </authorList>
    </citation>
    <scope>NUCLEOTIDE SEQUENCE</scope>
    <source>
        <strain evidence="10">HSG4</strain>
    </source>
</reference>
<keyword evidence="6" id="KW-0175">Coiled coil</keyword>
<keyword evidence="4" id="KW-0808">Transferase</keyword>
<dbReference type="PRINTS" id="PR00344">
    <property type="entry name" value="BCTRLSENSOR"/>
</dbReference>
<dbReference type="Pfam" id="PF00989">
    <property type="entry name" value="PAS"/>
    <property type="match status" value="2"/>
</dbReference>
<evidence type="ECO:0000256" key="3">
    <source>
        <dbReference type="ARBA" id="ARBA00022553"/>
    </source>
</evidence>
<dbReference type="InterPro" id="IPR013656">
    <property type="entry name" value="PAS_4"/>
</dbReference>
<dbReference type="PROSITE" id="PS50112">
    <property type="entry name" value="PAS"/>
    <property type="match status" value="2"/>
</dbReference>
<dbReference type="Proteomes" id="UP001171945">
    <property type="component" value="Unassembled WGS sequence"/>
</dbReference>
<dbReference type="EC" id="2.7.13.3" evidence="2"/>
<dbReference type="Pfam" id="PF08448">
    <property type="entry name" value="PAS_4"/>
    <property type="match status" value="1"/>
</dbReference>
<dbReference type="SUPFAM" id="SSF55785">
    <property type="entry name" value="PYP-like sensor domain (PAS domain)"/>
    <property type="match status" value="3"/>
</dbReference>
<comment type="caution">
    <text evidence="10">The sequence shown here is derived from an EMBL/GenBank/DDBJ whole genome shotgun (WGS) entry which is preliminary data.</text>
</comment>
<dbReference type="InterPro" id="IPR003594">
    <property type="entry name" value="HATPase_dom"/>
</dbReference>
<dbReference type="SMART" id="SM00387">
    <property type="entry name" value="HATPase_c"/>
    <property type="match status" value="1"/>
</dbReference>
<evidence type="ECO:0000313" key="11">
    <source>
        <dbReference type="Proteomes" id="UP001171945"/>
    </source>
</evidence>
<feature type="coiled-coil region" evidence="6">
    <location>
        <begin position="538"/>
        <end position="586"/>
    </location>
</feature>
<dbReference type="InterPro" id="IPR000014">
    <property type="entry name" value="PAS"/>
</dbReference>
<feature type="domain" description="PAC" evidence="9">
    <location>
        <begin position="353"/>
        <end position="405"/>
    </location>
</feature>
<feature type="domain" description="PAS" evidence="8">
    <location>
        <begin position="279"/>
        <end position="350"/>
    </location>
</feature>
<dbReference type="PANTHER" id="PTHR43047:SF63">
    <property type="entry name" value="HISTIDINE KINASE"/>
    <property type="match status" value="1"/>
</dbReference>
<keyword evidence="5" id="KW-0418">Kinase</keyword>
<dbReference type="EMBL" id="JAUCGM010000287">
    <property type="protein sequence ID" value="MDM8562785.1"/>
    <property type="molecule type" value="Genomic_DNA"/>
</dbReference>
<keyword evidence="3" id="KW-0597">Phosphoprotein</keyword>
<evidence type="ECO:0000259" key="9">
    <source>
        <dbReference type="PROSITE" id="PS50113"/>
    </source>
</evidence>
<dbReference type="InterPro" id="IPR035965">
    <property type="entry name" value="PAS-like_dom_sf"/>
</dbReference>
<feature type="coiled-coil region" evidence="6">
    <location>
        <begin position="389"/>
        <end position="441"/>
    </location>
</feature>
<organism evidence="10 11">
    <name type="scientific">Candidatus Marithioploca araucensis</name>
    <dbReference type="NCBI Taxonomy" id="70273"/>
    <lineage>
        <taxon>Bacteria</taxon>
        <taxon>Pseudomonadati</taxon>
        <taxon>Pseudomonadota</taxon>
        <taxon>Gammaproteobacteria</taxon>
        <taxon>Thiotrichales</taxon>
        <taxon>Thiotrichaceae</taxon>
        <taxon>Candidatus Marithioploca</taxon>
    </lineage>
</organism>
<dbReference type="PANTHER" id="PTHR43047">
    <property type="entry name" value="TWO-COMPONENT HISTIDINE PROTEIN KINASE"/>
    <property type="match status" value="1"/>
</dbReference>
<dbReference type="InterPro" id="IPR004358">
    <property type="entry name" value="Sig_transdc_His_kin-like_C"/>
</dbReference>
<protein>
    <recommendedName>
        <fullName evidence="2">histidine kinase</fullName>
        <ecNumber evidence="2">2.7.13.3</ecNumber>
    </recommendedName>
</protein>
<evidence type="ECO:0000256" key="4">
    <source>
        <dbReference type="ARBA" id="ARBA00022679"/>
    </source>
</evidence>
<dbReference type="SMART" id="SM00086">
    <property type="entry name" value="PAC"/>
    <property type="match status" value="3"/>
</dbReference>
<proteinExistence type="predicted"/>
<dbReference type="PROSITE" id="PS50113">
    <property type="entry name" value="PAC"/>
    <property type="match status" value="2"/>
</dbReference>
<dbReference type="SUPFAM" id="SSF55874">
    <property type="entry name" value="ATPase domain of HSP90 chaperone/DNA topoisomerase II/histidine kinase"/>
    <property type="match status" value="1"/>
</dbReference>
<dbReference type="Gene3D" id="3.30.450.20">
    <property type="entry name" value="PAS domain"/>
    <property type="match status" value="3"/>
</dbReference>
<dbReference type="NCBIfam" id="TIGR00229">
    <property type="entry name" value="sensory_box"/>
    <property type="match status" value="3"/>
</dbReference>
<feature type="domain" description="Histidine kinase" evidence="7">
    <location>
        <begin position="586"/>
        <end position="787"/>
    </location>
</feature>
<dbReference type="InterPro" id="IPR013767">
    <property type="entry name" value="PAS_fold"/>
</dbReference>
<gene>
    <name evidence="10" type="ORF">QUF54_05465</name>
</gene>
<dbReference type="SUPFAM" id="SSF47384">
    <property type="entry name" value="Homodimeric domain of signal transducing histidine kinase"/>
    <property type="match status" value="1"/>
</dbReference>
<dbReference type="Pfam" id="PF02518">
    <property type="entry name" value="HATPase_c"/>
    <property type="match status" value="1"/>
</dbReference>
<feature type="non-terminal residue" evidence="10">
    <location>
        <position position="1"/>
    </location>
</feature>
<evidence type="ECO:0000256" key="6">
    <source>
        <dbReference type="SAM" id="Coils"/>
    </source>
</evidence>
<keyword evidence="11" id="KW-1185">Reference proteome</keyword>
<comment type="catalytic activity">
    <reaction evidence="1">
        <text>ATP + protein L-histidine = ADP + protein N-phospho-L-histidine.</text>
        <dbReference type="EC" id="2.7.13.3"/>
    </reaction>
</comment>
<evidence type="ECO:0000256" key="1">
    <source>
        <dbReference type="ARBA" id="ARBA00000085"/>
    </source>
</evidence>
<dbReference type="SMART" id="SM00388">
    <property type="entry name" value="HisKA"/>
    <property type="match status" value="1"/>
</dbReference>
<dbReference type="CDD" id="cd16922">
    <property type="entry name" value="HATPase_EvgS-ArcB-TorS-like"/>
    <property type="match status" value="1"/>
</dbReference>
<dbReference type="InterPro" id="IPR005467">
    <property type="entry name" value="His_kinase_dom"/>
</dbReference>
<dbReference type="PROSITE" id="PS50109">
    <property type="entry name" value="HIS_KIN"/>
    <property type="match status" value="1"/>
</dbReference>
<evidence type="ECO:0000313" key="10">
    <source>
        <dbReference type="EMBL" id="MDM8562785.1"/>
    </source>
</evidence>
<name>A0ABT7VT89_9GAMM</name>
<evidence type="ECO:0000256" key="5">
    <source>
        <dbReference type="ARBA" id="ARBA00022777"/>
    </source>
</evidence>
<dbReference type="SMART" id="SM00091">
    <property type="entry name" value="PAS"/>
    <property type="match status" value="4"/>
</dbReference>
<dbReference type="Pfam" id="PF00512">
    <property type="entry name" value="HisKA"/>
    <property type="match status" value="1"/>
</dbReference>
<dbReference type="CDD" id="cd00082">
    <property type="entry name" value="HisKA"/>
    <property type="match status" value="1"/>
</dbReference>
<sequence length="787" mass="88236">EILLKKSEESSITESKQIQQAQLESDALWRSITQNSPDHIISLDRELKIQFINHTAPGLTVEQVTGTPIYNYIAEEKQGEVKAKLETVLATNKAIRYETEYVASTGEMIYYESRATPRIVSGQTVGILVFARDITERINAKIALQESKDQIELLLNSTAEGIFAIDLDCKCTLCNSASLKLLGYNSAEELVGQIIHDLIHHSYKDGSSYPPEECKVYQSLRKAENIHCDDEMFWRADGTCFPVEYWSHKILQNGKPIGAVITFIDISERKQAVLALQKSAVELTQLIDTANAPIFGIDKEGKVNEWNQTAQRITGFIKEDVLGHGLVKEFILNEYQNQVKTVLEHALQGEETSNYEFPLETKDGKRLMILLNASTRRDMDDKIIGVIGVGQNITARKEAEQKLAQLNQELEYKVQQRTEELQAANEELQTTNKGLQDITKALQASRAGFNSIVDKLSFGIMVINQENIIQYLNPTMQSLFSHAPLAIGKEFAVPTTYPGERIEVRVTLSEEEIGIAEMYLVKTLWEEKPAYLIMLHEITELKKAQADLENERASLARRVDERTGELSKANAELARASRLKNEFLANMSHELRTPLNAIIGMSELLLDDVYGEINEGQLKAIKHIDNGGRHLLSLINDILDLSKIEAGKMKLEQGNVIIDGTCRSSIQMVKQIATKKQISVRFASDDNVKTIFADERAVKQILVNLLNNAIKFTHPKGKVTLELHGDKVNKVAKINVIDTGIGVPEHELDNLFEPFVQIDSRLNRQHEGTGLGLALVYKLIELHGGSI</sequence>
<evidence type="ECO:0000259" key="7">
    <source>
        <dbReference type="PROSITE" id="PS50109"/>
    </source>
</evidence>
<dbReference type="Gene3D" id="1.10.287.130">
    <property type="match status" value="1"/>
</dbReference>
<evidence type="ECO:0000259" key="8">
    <source>
        <dbReference type="PROSITE" id="PS50112"/>
    </source>
</evidence>
<evidence type="ECO:0000256" key="2">
    <source>
        <dbReference type="ARBA" id="ARBA00012438"/>
    </source>
</evidence>
<dbReference type="Gene3D" id="3.30.565.10">
    <property type="entry name" value="Histidine kinase-like ATPase, C-terminal domain"/>
    <property type="match status" value="1"/>
</dbReference>
<dbReference type="CDD" id="cd00130">
    <property type="entry name" value="PAS"/>
    <property type="match status" value="2"/>
</dbReference>
<dbReference type="InterPro" id="IPR001610">
    <property type="entry name" value="PAC"/>
</dbReference>
<accession>A0ABT7VT89</accession>
<dbReference type="InterPro" id="IPR036097">
    <property type="entry name" value="HisK_dim/P_sf"/>
</dbReference>